<proteinExistence type="predicted"/>
<dbReference type="InterPro" id="IPR000253">
    <property type="entry name" value="FHA_dom"/>
</dbReference>
<protein>
    <recommendedName>
        <fullName evidence="3">FHA domain-containing protein</fullName>
    </recommendedName>
</protein>
<feature type="domain" description="FHA" evidence="3">
    <location>
        <begin position="58"/>
        <end position="118"/>
    </location>
</feature>
<dbReference type="SUPFAM" id="SSF49879">
    <property type="entry name" value="SMAD/FHA domain"/>
    <property type="match status" value="1"/>
</dbReference>
<dbReference type="CDD" id="cd00060">
    <property type="entry name" value="FHA"/>
    <property type="match status" value="1"/>
</dbReference>
<feature type="region of interest" description="Disordered" evidence="1">
    <location>
        <begin position="493"/>
        <end position="734"/>
    </location>
</feature>
<evidence type="ECO:0000256" key="1">
    <source>
        <dbReference type="SAM" id="MobiDB-lite"/>
    </source>
</evidence>
<feature type="compositionally biased region" description="Acidic residues" evidence="1">
    <location>
        <begin position="678"/>
        <end position="699"/>
    </location>
</feature>
<feature type="compositionally biased region" description="Acidic residues" evidence="1">
    <location>
        <begin position="354"/>
        <end position="365"/>
    </location>
</feature>
<evidence type="ECO:0000313" key="4">
    <source>
        <dbReference type="EMBL" id="KAK6337528.1"/>
    </source>
</evidence>
<organism evidence="4 5">
    <name type="scientific">Orbilia blumenaviensis</name>
    <dbReference type="NCBI Taxonomy" id="1796055"/>
    <lineage>
        <taxon>Eukaryota</taxon>
        <taxon>Fungi</taxon>
        <taxon>Dikarya</taxon>
        <taxon>Ascomycota</taxon>
        <taxon>Pezizomycotina</taxon>
        <taxon>Orbiliomycetes</taxon>
        <taxon>Orbiliales</taxon>
        <taxon>Orbiliaceae</taxon>
        <taxon>Orbilia</taxon>
    </lineage>
</organism>
<accession>A0AAV9U877</accession>
<dbReference type="AlphaFoldDB" id="A0AAV9U877"/>
<dbReference type="Gene3D" id="2.60.200.20">
    <property type="match status" value="1"/>
</dbReference>
<dbReference type="PROSITE" id="PS50006">
    <property type="entry name" value="FHA_DOMAIN"/>
    <property type="match status" value="1"/>
</dbReference>
<gene>
    <name evidence="4" type="ORF">TWF730_002924</name>
</gene>
<dbReference type="Pfam" id="PF00498">
    <property type="entry name" value="FHA"/>
    <property type="match status" value="1"/>
</dbReference>
<comment type="caution">
    <text evidence="4">The sequence shown here is derived from an EMBL/GenBank/DDBJ whole genome shotgun (WGS) entry which is preliminary data.</text>
</comment>
<reference evidence="4 5" key="1">
    <citation type="submission" date="2019-10" db="EMBL/GenBank/DDBJ databases">
        <authorList>
            <person name="Palmer J.M."/>
        </authorList>
    </citation>
    <scope>NUCLEOTIDE SEQUENCE [LARGE SCALE GENOMIC DNA]</scope>
    <source>
        <strain evidence="4 5">TWF730</strain>
    </source>
</reference>
<keyword evidence="2" id="KW-0472">Membrane</keyword>
<feature type="region of interest" description="Disordered" evidence="1">
    <location>
        <begin position="774"/>
        <end position="820"/>
    </location>
</feature>
<dbReference type="Proteomes" id="UP001373714">
    <property type="component" value="Unassembled WGS sequence"/>
</dbReference>
<name>A0AAV9U877_9PEZI</name>
<feature type="region of interest" description="Disordered" evidence="1">
    <location>
        <begin position="839"/>
        <end position="863"/>
    </location>
</feature>
<evidence type="ECO:0000313" key="5">
    <source>
        <dbReference type="Proteomes" id="UP001373714"/>
    </source>
</evidence>
<evidence type="ECO:0000259" key="3">
    <source>
        <dbReference type="PROSITE" id="PS50006"/>
    </source>
</evidence>
<feature type="compositionally biased region" description="Polar residues" evidence="1">
    <location>
        <begin position="557"/>
        <end position="578"/>
    </location>
</feature>
<feature type="compositionally biased region" description="Low complexity" evidence="1">
    <location>
        <begin position="339"/>
        <end position="353"/>
    </location>
</feature>
<feature type="transmembrane region" description="Helical" evidence="2">
    <location>
        <begin position="900"/>
        <end position="924"/>
    </location>
</feature>
<feature type="region of interest" description="Disordered" evidence="1">
    <location>
        <begin position="209"/>
        <end position="231"/>
    </location>
</feature>
<keyword evidence="5" id="KW-1185">Reference proteome</keyword>
<dbReference type="EMBL" id="JAVHNS010000013">
    <property type="protein sequence ID" value="KAK6337528.1"/>
    <property type="molecule type" value="Genomic_DNA"/>
</dbReference>
<keyword evidence="2" id="KW-0812">Transmembrane</keyword>
<feature type="region of interest" description="Disordered" evidence="1">
    <location>
        <begin position="876"/>
        <end position="896"/>
    </location>
</feature>
<dbReference type="SMART" id="SM00240">
    <property type="entry name" value="FHA"/>
    <property type="match status" value="1"/>
</dbReference>
<dbReference type="InterPro" id="IPR008984">
    <property type="entry name" value="SMAD_FHA_dom_sf"/>
</dbReference>
<evidence type="ECO:0000256" key="2">
    <source>
        <dbReference type="SAM" id="Phobius"/>
    </source>
</evidence>
<feature type="region of interest" description="Disordered" evidence="1">
    <location>
        <begin position="315"/>
        <end position="389"/>
    </location>
</feature>
<sequence length="929" mass="102582">MHTYSRSVVHQNISNLRGNAKYQVSRADIAEVILTPTDDVPDSVGTRSIPITRKEPLITVGRSSRNKTKNLQPDRNNAYFDSPVMSRLHSWIKCDEEGKVLISDAGSMHGTYLDDKRLEPRRFVLLETGSQVRFGNSVTRGADVYPPKAFDVKVVQNSRMAEIHHGYGITSDELVLPDSPYYSSEDEDDEVEDDDVVITEVKPINTVDLTSTSDRDNDWDEEVPQKTVPGRWGESGWVNRANFRGWPGASCPNGRPSEESITIIRENIREPVCIDLDPPVVRDPHVVDLTAETPILQQSKLPGARISIPDLLAQERREQSRRSPQARDIPLSNERAAISSVDVDSDTQSVGDYDPSDSESADEDSVSGVEAAPESAPTSPFSPEPIKASITGLPSLPPMQSSMPALVKEIVPPEVQKAWNSTWTAAPFLSPFVYAGGTPPASDSKPLDVTTSLTMSRDSITNLANRTKLAMEQVRKAEAMRRDRAQEFLRSRIEMQFARSHKPPTELGPNPGAQVSPDDSTAKSDPDIPTWVRNFGQGMKTENKVGPEAEQVPERSSIPNTEATLSQCVPSHSETRSPSPVLKMAGNYQESDDEEELEFHEEDDDDDDDDDDEEEEEEEEEEDEEEQDSDGDSWMEKPCHAICQSSDSEVSDKEGSEDVSDDEVDDDVLEVPGGFLPTEDDDYDNEDDVDEDLMEFDGDTDGHDTESSPSDDDDIAEGGVILDKGTKNILGQNPVKNAMSMENFFSPKDEEEVRSSQEDEIVKRWNAEIEDLFSTQPDLEIGESNDTQDILMADPDLLPPANKKRKRSESEEAEEYPHYSVASELEALEISTPRKIAPLPQRFLTRTGQNNDPAEVQNPREEAERKELLALASELKSELEAEAAEPEAKRPRIQNAGPTWGSTIATAMAGAFIGGVGVFAALVATAGDI</sequence>
<keyword evidence="2" id="KW-1133">Transmembrane helix</keyword>
<feature type="compositionally biased region" description="Acidic residues" evidence="1">
    <location>
        <begin position="590"/>
        <end position="633"/>
    </location>
</feature>
<feature type="compositionally biased region" description="Acidic residues" evidence="1">
    <location>
        <begin position="657"/>
        <end position="669"/>
    </location>
</feature>